<protein>
    <submittedName>
        <fullName evidence="2">Uncharacterized protein</fullName>
    </submittedName>
</protein>
<dbReference type="EMBL" id="JMIR01000037">
    <property type="protein sequence ID" value="KEO81480.1"/>
    <property type="molecule type" value="Genomic_DNA"/>
</dbReference>
<reference evidence="2 3" key="1">
    <citation type="journal article" date="2013" name="Int. J. Syst. Evol. Microbiol.">
        <title>Tumebacillus flagellatus sp. nov., an alpha-amylase/pullulanase-producing bacterium isolated from cassava wastewater.</title>
        <authorList>
            <person name="Wang Q."/>
            <person name="Xie N."/>
            <person name="Qin Y."/>
            <person name="Shen N."/>
            <person name="Zhu J."/>
            <person name="Mi H."/>
            <person name="Huang R."/>
        </authorList>
    </citation>
    <scope>NUCLEOTIDE SEQUENCE [LARGE SCALE GENOMIC DNA]</scope>
    <source>
        <strain evidence="2 3">GST4</strain>
    </source>
</reference>
<evidence type="ECO:0000313" key="3">
    <source>
        <dbReference type="Proteomes" id="UP000027931"/>
    </source>
</evidence>
<dbReference type="RefSeq" id="WP_038093077.1">
    <property type="nucleotide sequence ID" value="NZ_JMIR01000037.1"/>
</dbReference>
<evidence type="ECO:0000256" key="1">
    <source>
        <dbReference type="SAM" id="Phobius"/>
    </source>
</evidence>
<comment type="caution">
    <text evidence="2">The sequence shown here is derived from an EMBL/GenBank/DDBJ whole genome shotgun (WGS) entry which is preliminary data.</text>
</comment>
<name>A0A074LLP6_9BACL</name>
<dbReference type="Proteomes" id="UP000027931">
    <property type="component" value="Unassembled WGS sequence"/>
</dbReference>
<evidence type="ECO:0000313" key="2">
    <source>
        <dbReference type="EMBL" id="KEO81480.1"/>
    </source>
</evidence>
<accession>A0A074LLP6</accession>
<keyword evidence="1" id="KW-0472">Membrane</keyword>
<keyword evidence="1" id="KW-1133">Transmembrane helix</keyword>
<organism evidence="2 3">
    <name type="scientific">Tumebacillus flagellatus</name>
    <dbReference type="NCBI Taxonomy" id="1157490"/>
    <lineage>
        <taxon>Bacteria</taxon>
        <taxon>Bacillati</taxon>
        <taxon>Bacillota</taxon>
        <taxon>Bacilli</taxon>
        <taxon>Bacillales</taxon>
        <taxon>Alicyclobacillaceae</taxon>
        <taxon>Tumebacillus</taxon>
    </lineage>
</organism>
<dbReference type="eggNOG" id="ENOG5033NFH">
    <property type="taxonomic scope" value="Bacteria"/>
</dbReference>
<keyword evidence="1" id="KW-0812">Transmembrane</keyword>
<feature type="transmembrane region" description="Helical" evidence="1">
    <location>
        <begin position="56"/>
        <end position="77"/>
    </location>
</feature>
<feature type="transmembrane region" description="Helical" evidence="1">
    <location>
        <begin position="6"/>
        <end position="25"/>
    </location>
</feature>
<sequence length="84" mass="9711">MSPSALFSAGVIVFVICVVIQYMAFHRAAFGRAIFITIAMFFFTGLLYISPVAPRFLVWIIFILTWAYTLFMTFYAVNRIRGRR</sequence>
<proteinExistence type="predicted"/>
<dbReference type="OrthoDB" id="2382145at2"/>
<dbReference type="AlphaFoldDB" id="A0A074LLP6"/>
<feature type="transmembrane region" description="Helical" evidence="1">
    <location>
        <begin position="32"/>
        <end position="50"/>
    </location>
</feature>
<gene>
    <name evidence="2" type="ORF">EL26_20625</name>
</gene>
<keyword evidence="3" id="KW-1185">Reference proteome</keyword>